<dbReference type="KEGG" id="trz:GWP43_08855"/>
<reference evidence="1 2" key="1">
    <citation type="submission" date="2020-01" db="EMBL/GenBank/DDBJ databases">
        <title>Complete genome sequence of a human oral phylogroup 1 Treponema sp. strain ATCC 700766, originally isolated from periodontitis dental plaque.</title>
        <authorList>
            <person name="Chan Y."/>
            <person name="Huo Y.-B."/>
            <person name="Yu X.-L."/>
            <person name="Zeng H."/>
            <person name="Leung W.-K."/>
            <person name="Watt R.M."/>
        </authorList>
    </citation>
    <scope>NUCLEOTIDE SEQUENCE [LARGE SCALE GENOMIC DNA]</scope>
    <source>
        <strain evidence="1 2">OMZ 804</strain>
    </source>
</reference>
<gene>
    <name evidence="1" type="ORF">GWP43_08855</name>
</gene>
<dbReference type="Proteomes" id="UP000464374">
    <property type="component" value="Chromosome"/>
</dbReference>
<dbReference type="AlphaFoldDB" id="A0A6P1Y2G9"/>
<dbReference type="RefSeq" id="WP_162663847.1">
    <property type="nucleotide sequence ID" value="NZ_CP048020.1"/>
</dbReference>
<evidence type="ECO:0000313" key="2">
    <source>
        <dbReference type="Proteomes" id="UP000464374"/>
    </source>
</evidence>
<evidence type="ECO:0000313" key="1">
    <source>
        <dbReference type="EMBL" id="QHX43529.1"/>
    </source>
</evidence>
<name>A0A6P1Y2G9_9SPIR</name>
<accession>A0A6P1Y2G9</accession>
<proteinExistence type="predicted"/>
<dbReference type="EMBL" id="CP048020">
    <property type="protein sequence ID" value="QHX43529.1"/>
    <property type="molecule type" value="Genomic_DNA"/>
</dbReference>
<protein>
    <submittedName>
        <fullName evidence="1">Uncharacterized protein</fullName>
    </submittedName>
</protein>
<organism evidence="1 2">
    <name type="scientific">Treponema vincentii</name>
    <dbReference type="NCBI Taxonomy" id="69710"/>
    <lineage>
        <taxon>Bacteria</taxon>
        <taxon>Pseudomonadati</taxon>
        <taxon>Spirochaetota</taxon>
        <taxon>Spirochaetia</taxon>
        <taxon>Spirochaetales</taxon>
        <taxon>Treponemataceae</taxon>
        <taxon>Treponema</taxon>
    </lineage>
</organism>
<sequence length="425" mass="46787">MKRYNTIIPAALLLFGLINGCTPILVKTQNTIKKDSYAFTSTPLPGEPKTPFPTANVDYDNHNRMIFFDCTNGKMKTIDSDAWDIAIAVGDVPDSFRLPDGSTSSAPKAIYAVTNSGDYGEHVRLLPFKAGTASTDYMGKRLDEIKQVSFKYGEQELSPFQNDPDNPAASVANPFYEALTNGKHYLLKTGKTDDTAKVYEIWFDAITPAVGAAFTLHIKPATLSAAAPGAAQPKTIAGFGVEYTLTGTVNGDYSFNYIKLGATAASAKILDTEHDNIPKKNEWQLLFVRTNVYAKEMGQMLKNDGIVSTSSILTNSPAGVETAALYGWDFPEVTAAPKPVHFIKQVDGVGKGFANSLNDDPEKRRKAWYYGLNMPPTFYLSRITYVFKWGVPSNMHYVKFRPGTFYGPNGEKFYVTFRYAHVTAP</sequence>